<name>A0ABW6T5C8_9ACTN</name>
<proteinExistence type="predicted"/>
<feature type="non-terminal residue" evidence="1">
    <location>
        <position position="1"/>
    </location>
</feature>
<comment type="caution">
    <text evidence="1">The sequence shown here is derived from an EMBL/GenBank/DDBJ whole genome shotgun (WGS) entry which is preliminary data.</text>
</comment>
<sequence>APDIHPHICTSVPVPVRQSPDVRVDLGEKTSLNLGRLLSHRKLHLICHRSAQARSGQHRHDGKDSRHLGDFANIHAMACSSTFTSLH</sequence>
<evidence type="ECO:0000313" key="2">
    <source>
        <dbReference type="Proteomes" id="UP001602013"/>
    </source>
</evidence>
<evidence type="ECO:0000313" key="1">
    <source>
        <dbReference type="EMBL" id="MFF3672267.1"/>
    </source>
</evidence>
<dbReference type="RefSeq" id="WP_387418429.1">
    <property type="nucleotide sequence ID" value="NZ_JBIASD010000081.1"/>
</dbReference>
<organism evidence="1 2">
    <name type="scientific">Microtetraspora malaysiensis</name>
    <dbReference type="NCBI Taxonomy" id="161358"/>
    <lineage>
        <taxon>Bacteria</taxon>
        <taxon>Bacillati</taxon>
        <taxon>Actinomycetota</taxon>
        <taxon>Actinomycetes</taxon>
        <taxon>Streptosporangiales</taxon>
        <taxon>Streptosporangiaceae</taxon>
        <taxon>Microtetraspora</taxon>
    </lineage>
</organism>
<dbReference type="Proteomes" id="UP001602013">
    <property type="component" value="Unassembled WGS sequence"/>
</dbReference>
<protein>
    <submittedName>
        <fullName evidence="1">Uncharacterized protein</fullName>
    </submittedName>
</protein>
<dbReference type="EMBL" id="JBIASD010000081">
    <property type="protein sequence ID" value="MFF3672267.1"/>
    <property type="molecule type" value="Genomic_DNA"/>
</dbReference>
<keyword evidence="2" id="KW-1185">Reference proteome</keyword>
<reference evidence="1 2" key="1">
    <citation type="submission" date="2024-10" db="EMBL/GenBank/DDBJ databases">
        <title>The Natural Products Discovery Center: Release of the First 8490 Sequenced Strains for Exploring Actinobacteria Biosynthetic Diversity.</title>
        <authorList>
            <person name="Kalkreuter E."/>
            <person name="Kautsar S.A."/>
            <person name="Yang D."/>
            <person name="Bader C.D."/>
            <person name="Teijaro C.N."/>
            <person name="Fluegel L."/>
            <person name="Davis C.M."/>
            <person name="Simpson J.R."/>
            <person name="Lauterbach L."/>
            <person name="Steele A.D."/>
            <person name="Gui C."/>
            <person name="Meng S."/>
            <person name="Li G."/>
            <person name="Viehrig K."/>
            <person name="Ye F."/>
            <person name="Su P."/>
            <person name="Kiefer A.F."/>
            <person name="Nichols A."/>
            <person name="Cepeda A.J."/>
            <person name="Yan W."/>
            <person name="Fan B."/>
            <person name="Jiang Y."/>
            <person name="Adhikari A."/>
            <person name="Zheng C.-J."/>
            <person name="Schuster L."/>
            <person name="Cowan T.M."/>
            <person name="Smanski M.J."/>
            <person name="Chevrette M.G."/>
            <person name="De Carvalho L.P.S."/>
            <person name="Shen B."/>
        </authorList>
    </citation>
    <scope>NUCLEOTIDE SEQUENCE [LARGE SCALE GENOMIC DNA]</scope>
    <source>
        <strain evidence="1 2">NPDC002173</strain>
    </source>
</reference>
<gene>
    <name evidence="1" type="ORF">ACFYXI_42980</name>
</gene>
<accession>A0ABW6T5C8</accession>